<dbReference type="EMBL" id="FPAU01000004">
    <property type="protein sequence ID" value="SFU05653.1"/>
    <property type="molecule type" value="Genomic_DNA"/>
</dbReference>
<comment type="pathway">
    <text evidence="1">Cofactor biosynthesis; adenosylcobalamin biosynthesis.</text>
</comment>
<feature type="domain" description="Tetrapyrrole methylase" evidence="6">
    <location>
        <begin position="1"/>
        <end position="184"/>
    </location>
</feature>
<evidence type="ECO:0000259" key="6">
    <source>
        <dbReference type="Pfam" id="PF00590"/>
    </source>
</evidence>
<dbReference type="GO" id="GO:0008276">
    <property type="term" value="F:protein methyltransferase activity"/>
    <property type="evidence" value="ECO:0007669"/>
    <property type="project" value="InterPro"/>
</dbReference>
<name>A0A1I7D1W9_9ENTR</name>
<keyword evidence="3 7" id="KW-0489">Methyltransferase</keyword>
<evidence type="ECO:0000256" key="4">
    <source>
        <dbReference type="ARBA" id="ARBA00022679"/>
    </source>
</evidence>
<dbReference type="RefSeq" id="WP_090123315.1">
    <property type="nucleotide sequence ID" value="NZ_CP045300.1"/>
</dbReference>
<keyword evidence="8" id="KW-1185">Reference proteome</keyword>
<dbReference type="InterPro" id="IPR050714">
    <property type="entry name" value="Cobalamin_biosynth_MTase"/>
</dbReference>
<keyword evidence="2" id="KW-0169">Cobalamin biosynthesis</keyword>
<gene>
    <name evidence="7" type="ORF">SAMN05192562_104304</name>
</gene>
<dbReference type="SUPFAM" id="SSF53790">
    <property type="entry name" value="Tetrapyrrole methylase"/>
    <property type="match status" value="1"/>
</dbReference>
<dbReference type="InterPro" id="IPR014776">
    <property type="entry name" value="4pyrrole_Mease_sub2"/>
</dbReference>
<dbReference type="AlphaFoldDB" id="A0A1I7D1W9"/>
<dbReference type="InterPro" id="IPR012818">
    <property type="entry name" value="CbiE"/>
</dbReference>
<evidence type="ECO:0000256" key="5">
    <source>
        <dbReference type="ARBA" id="ARBA00022691"/>
    </source>
</evidence>
<dbReference type="CDD" id="cd11644">
    <property type="entry name" value="Precorrin-6Y-MT"/>
    <property type="match status" value="1"/>
</dbReference>
<dbReference type="InterPro" id="IPR014777">
    <property type="entry name" value="4pyrrole_Mease_sub1"/>
</dbReference>
<evidence type="ECO:0000256" key="2">
    <source>
        <dbReference type="ARBA" id="ARBA00022573"/>
    </source>
</evidence>
<dbReference type="Gene3D" id="3.40.1010.10">
    <property type="entry name" value="Cobalt-precorrin-4 Transmethylase, Domain 1"/>
    <property type="match status" value="1"/>
</dbReference>
<dbReference type="InterPro" id="IPR000878">
    <property type="entry name" value="4pyrrol_Mease"/>
</dbReference>
<dbReference type="UniPathway" id="UPA00148"/>
<keyword evidence="5" id="KW-0949">S-adenosyl-L-methionine</keyword>
<protein>
    <submittedName>
        <fullName evidence="7">Precorrin-6Y C5,15-methyltransferase (Decarboxylating)</fullName>
    </submittedName>
</protein>
<dbReference type="PANTHER" id="PTHR43182">
    <property type="entry name" value="COBALT-PRECORRIN-6B C(15)-METHYLTRANSFERASE (DECARBOXYLATING)"/>
    <property type="match status" value="1"/>
</dbReference>
<proteinExistence type="predicted"/>
<dbReference type="Gene3D" id="3.30.950.10">
    <property type="entry name" value="Methyltransferase, Cobalt-precorrin-4 Transmethylase, Domain 2"/>
    <property type="match status" value="1"/>
</dbReference>
<dbReference type="InterPro" id="IPR035996">
    <property type="entry name" value="4pyrrol_Methylase_sf"/>
</dbReference>
<dbReference type="GO" id="GO:0032259">
    <property type="term" value="P:methylation"/>
    <property type="evidence" value="ECO:0007669"/>
    <property type="project" value="UniProtKB-KW"/>
</dbReference>
<dbReference type="OrthoDB" id="9787825at2"/>
<dbReference type="Proteomes" id="UP000199187">
    <property type="component" value="Unassembled WGS sequence"/>
</dbReference>
<evidence type="ECO:0000256" key="1">
    <source>
        <dbReference type="ARBA" id="ARBA00004953"/>
    </source>
</evidence>
<accession>A0A1I7D1W9</accession>
<sequence>MLTIAGMGPGNLALMTPQALEAVAQADVLVGGKRHLAQFADFCGEVRVLDADIPGLLAWLEQQQQQQRRVVVLASGDPLFYGIGTRLVAHFGIGQLRIIPGISAVQYLCARTGIDMNDIWLTSSHGRVVDFDALARARKVAMVTDAKCGPKAIAEALMARGTEKCWLVIGENLGLDDERIHRLRPAEVQAEYAMNVVVILNER</sequence>
<dbReference type="NCBIfam" id="TIGR02467">
    <property type="entry name" value="CbiE"/>
    <property type="match status" value="1"/>
</dbReference>
<dbReference type="PANTHER" id="PTHR43182:SF1">
    <property type="entry name" value="COBALT-PRECORRIN-7 C(5)-METHYLTRANSFERASE"/>
    <property type="match status" value="1"/>
</dbReference>
<organism evidence="7 8">
    <name type="scientific">Kosakonia arachidis</name>
    <dbReference type="NCBI Taxonomy" id="551989"/>
    <lineage>
        <taxon>Bacteria</taxon>
        <taxon>Pseudomonadati</taxon>
        <taxon>Pseudomonadota</taxon>
        <taxon>Gammaproteobacteria</taxon>
        <taxon>Enterobacterales</taxon>
        <taxon>Enterobacteriaceae</taxon>
        <taxon>Kosakonia</taxon>
    </lineage>
</organism>
<evidence type="ECO:0000313" key="8">
    <source>
        <dbReference type="Proteomes" id="UP000199187"/>
    </source>
</evidence>
<dbReference type="Pfam" id="PF00590">
    <property type="entry name" value="TP_methylase"/>
    <property type="match status" value="1"/>
</dbReference>
<dbReference type="GO" id="GO:0009236">
    <property type="term" value="P:cobalamin biosynthetic process"/>
    <property type="evidence" value="ECO:0007669"/>
    <property type="project" value="UniProtKB-UniPathway"/>
</dbReference>
<evidence type="ECO:0000256" key="3">
    <source>
        <dbReference type="ARBA" id="ARBA00022603"/>
    </source>
</evidence>
<reference evidence="8" key="1">
    <citation type="submission" date="2016-10" db="EMBL/GenBank/DDBJ databases">
        <authorList>
            <person name="Varghese N."/>
            <person name="Submissions S."/>
        </authorList>
    </citation>
    <scope>NUCLEOTIDE SEQUENCE [LARGE SCALE GENOMIC DNA]</scope>
    <source>
        <strain evidence="8">Ah-143</strain>
    </source>
</reference>
<evidence type="ECO:0000313" key="7">
    <source>
        <dbReference type="EMBL" id="SFU05653.1"/>
    </source>
</evidence>
<keyword evidence="4 7" id="KW-0808">Transferase</keyword>